<dbReference type="EMBL" id="CP041636">
    <property type="protein sequence ID" value="QDO99116.1"/>
    <property type="molecule type" value="Genomic_DNA"/>
</dbReference>
<dbReference type="Gene3D" id="3.30.70.100">
    <property type="match status" value="1"/>
</dbReference>
<comment type="similarity">
    <text evidence="1">Belongs to the NipSnap family.</text>
</comment>
<dbReference type="InterPro" id="IPR051557">
    <property type="entry name" value="NipSnap_domain"/>
</dbReference>
<dbReference type="AlphaFoldDB" id="A0A516H5T0"/>
<dbReference type="InterPro" id="IPR012577">
    <property type="entry name" value="NIPSNAP"/>
</dbReference>
<dbReference type="PANTHER" id="PTHR21017">
    <property type="entry name" value="NIPSNAP-RELATED"/>
    <property type="match status" value="1"/>
</dbReference>
<sequence>MLFDVRTYSCRPGTIKLQLELYEKLGFTPQTRHLGQPVAFLVTETGPINTYIHIWAYESAADRETKRAGMQADPDWQAFLKASAEAGYLTGQQTQLMTPASFFKFKR</sequence>
<feature type="domain" description="NIPSNAP" evidence="2">
    <location>
        <begin position="4"/>
        <end position="102"/>
    </location>
</feature>
<dbReference type="InterPro" id="IPR011008">
    <property type="entry name" value="Dimeric_a/b-barrel"/>
</dbReference>
<organism evidence="3 4">
    <name type="scientific">Ferrovibrio terrae</name>
    <dbReference type="NCBI Taxonomy" id="2594003"/>
    <lineage>
        <taxon>Bacteria</taxon>
        <taxon>Pseudomonadati</taxon>
        <taxon>Pseudomonadota</taxon>
        <taxon>Alphaproteobacteria</taxon>
        <taxon>Rhodospirillales</taxon>
        <taxon>Rhodospirillaceae</taxon>
        <taxon>Ferrovibrio</taxon>
    </lineage>
</organism>
<accession>A0A516H5T0</accession>
<keyword evidence="4" id="KW-1185">Reference proteome</keyword>
<dbReference type="RefSeq" id="WP_144258112.1">
    <property type="nucleotide sequence ID" value="NZ_CP041636.1"/>
</dbReference>
<dbReference type="KEGG" id="fer:FNB15_18375"/>
<dbReference type="OrthoDB" id="9812037at2"/>
<reference evidence="3 4" key="1">
    <citation type="submission" date="2019-07" db="EMBL/GenBank/DDBJ databases">
        <title>Genome sequencing for Ferrovibrio sp. K5.</title>
        <authorList>
            <person name="Park S.-J."/>
        </authorList>
    </citation>
    <scope>NUCLEOTIDE SEQUENCE [LARGE SCALE GENOMIC DNA]</scope>
    <source>
        <strain evidence="3 4">K5</strain>
    </source>
</reference>
<dbReference type="Pfam" id="PF07978">
    <property type="entry name" value="NIPSNAP"/>
    <property type="match status" value="1"/>
</dbReference>
<proteinExistence type="inferred from homology"/>
<name>A0A516H5T0_9PROT</name>
<protein>
    <submittedName>
        <fullName evidence="3">NIPSNAP family protein</fullName>
    </submittedName>
</protein>
<gene>
    <name evidence="3" type="ORF">FNB15_18375</name>
</gene>
<evidence type="ECO:0000313" key="4">
    <source>
        <dbReference type="Proteomes" id="UP000317496"/>
    </source>
</evidence>
<dbReference type="SUPFAM" id="SSF54909">
    <property type="entry name" value="Dimeric alpha+beta barrel"/>
    <property type="match status" value="1"/>
</dbReference>
<dbReference type="Proteomes" id="UP000317496">
    <property type="component" value="Chromosome"/>
</dbReference>
<dbReference type="PANTHER" id="PTHR21017:SF17">
    <property type="entry name" value="PROTEIN NIPSNAP"/>
    <property type="match status" value="1"/>
</dbReference>
<evidence type="ECO:0000313" key="3">
    <source>
        <dbReference type="EMBL" id="QDO99116.1"/>
    </source>
</evidence>
<evidence type="ECO:0000256" key="1">
    <source>
        <dbReference type="ARBA" id="ARBA00005291"/>
    </source>
</evidence>
<evidence type="ECO:0000259" key="2">
    <source>
        <dbReference type="Pfam" id="PF07978"/>
    </source>
</evidence>